<evidence type="ECO:0000256" key="8">
    <source>
        <dbReference type="ARBA" id="ARBA00023034"/>
    </source>
</evidence>
<keyword evidence="3" id="KW-0328">Glycosyltransferase</keyword>
<evidence type="ECO:0000256" key="9">
    <source>
        <dbReference type="ARBA" id="ARBA00023136"/>
    </source>
</evidence>
<keyword evidence="6" id="KW-0735">Signal-anchor</keyword>
<dbReference type="PANTHER" id="PTHR11214">
    <property type="entry name" value="BETA-1,3-N-ACETYLGLUCOSAMINYLTRANSFERASE"/>
    <property type="match status" value="1"/>
</dbReference>
<dbReference type="STRING" id="703135.A0A2A9P0F4"/>
<dbReference type="GO" id="GO:0051072">
    <property type="term" value="P:4,6-pyruvylated galactose residue biosynthetic process"/>
    <property type="evidence" value="ECO:0007669"/>
    <property type="project" value="TreeGrafter"/>
</dbReference>
<evidence type="ECO:0000256" key="2">
    <source>
        <dbReference type="ARBA" id="ARBA00008661"/>
    </source>
</evidence>
<dbReference type="GO" id="GO:0000139">
    <property type="term" value="C:Golgi membrane"/>
    <property type="evidence" value="ECO:0007669"/>
    <property type="project" value="UniProtKB-SubCell"/>
</dbReference>
<dbReference type="InterPro" id="IPR002659">
    <property type="entry name" value="Glyco_trans_31"/>
</dbReference>
<dbReference type="Proteomes" id="UP000242287">
    <property type="component" value="Unassembled WGS sequence"/>
</dbReference>
<organism evidence="12 13">
    <name type="scientific">Amanita thiersii Skay4041</name>
    <dbReference type="NCBI Taxonomy" id="703135"/>
    <lineage>
        <taxon>Eukaryota</taxon>
        <taxon>Fungi</taxon>
        <taxon>Dikarya</taxon>
        <taxon>Basidiomycota</taxon>
        <taxon>Agaricomycotina</taxon>
        <taxon>Agaricomycetes</taxon>
        <taxon>Agaricomycetidae</taxon>
        <taxon>Agaricales</taxon>
        <taxon>Pluteineae</taxon>
        <taxon>Amanitaceae</taxon>
        <taxon>Amanita</taxon>
    </lineage>
</organism>
<evidence type="ECO:0000256" key="3">
    <source>
        <dbReference type="ARBA" id="ARBA00022676"/>
    </source>
</evidence>
<feature type="transmembrane region" description="Helical" evidence="11">
    <location>
        <begin position="170"/>
        <end position="194"/>
    </location>
</feature>
<gene>
    <name evidence="12" type="ORF">AMATHDRAFT_44332</name>
</gene>
<keyword evidence="8" id="KW-0333">Golgi apparatus</keyword>
<evidence type="ECO:0000256" key="1">
    <source>
        <dbReference type="ARBA" id="ARBA00004323"/>
    </source>
</evidence>
<dbReference type="OrthoDB" id="2139606at2759"/>
<feature type="region of interest" description="Disordered" evidence="10">
    <location>
        <begin position="685"/>
        <end position="727"/>
    </location>
</feature>
<evidence type="ECO:0000313" key="13">
    <source>
        <dbReference type="Proteomes" id="UP000242287"/>
    </source>
</evidence>
<accession>A0A2A9P0F4</accession>
<protein>
    <submittedName>
        <fullName evidence="12">Glycosyltransferase family 31 protein</fullName>
    </submittedName>
</protein>
<reference evidence="12 13" key="1">
    <citation type="submission" date="2014-02" db="EMBL/GenBank/DDBJ databases">
        <title>Transposable element dynamics among asymbiotic and ectomycorrhizal Amanita fungi.</title>
        <authorList>
            <consortium name="DOE Joint Genome Institute"/>
            <person name="Hess J."/>
            <person name="Skrede I."/>
            <person name="Wolfe B."/>
            <person name="LaButti K."/>
            <person name="Ohm R.A."/>
            <person name="Grigoriev I.V."/>
            <person name="Pringle A."/>
        </authorList>
    </citation>
    <scope>NUCLEOTIDE SEQUENCE [LARGE SCALE GENOMIC DNA]</scope>
    <source>
        <strain evidence="12 13">SKay4041</strain>
    </source>
</reference>
<name>A0A2A9P0F4_9AGAR</name>
<proteinExistence type="inferred from homology"/>
<dbReference type="GO" id="GO:0016758">
    <property type="term" value="F:hexosyltransferase activity"/>
    <property type="evidence" value="ECO:0007669"/>
    <property type="project" value="InterPro"/>
</dbReference>
<keyword evidence="7 11" id="KW-1133">Transmembrane helix</keyword>
<evidence type="ECO:0000256" key="10">
    <source>
        <dbReference type="SAM" id="MobiDB-lite"/>
    </source>
</evidence>
<evidence type="ECO:0000256" key="7">
    <source>
        <dbReference type="ARBA" id="ARBA00022989"/>
    </source>
</evidence>
<evidence type="ECO:0000256" key="6">
    <source>
        <dbReference type="ARBA" id="ARBA00022968"/>
    </source>
</evidence>
<keyword evidence="13" id="KW-1185">Reference proteome</keyword>
<dbReference type="AlphaFoldDB" id="A0A2A9P0F4"/>
<comment type="similarity">
    <text evidence="2">Belongs to the glycosyltransferase 31 family.</text>
</comment>
<comment type="subcellular location">
    <subcellularLocation>
        <location evidence="1">Golgi apparatus membrane</location>
        <topology evidence="1">Single-pass type II membrane protein</topology>
    </subcellularLocation>
</comment>
<evidence type="ECO:0000256" key="11">
    <source>
        <dbReference type="SAM" id="Phobius"/>
    </source>
</evidence>
<feature type="compositionally biased region" description="Low complexity" evidence="10">
    <location>
        <begin position="70"/>
        <end position="84"/>
    </location>
</feature>
<keyword evidence="9 11" id="KW-0472">Membrane</keyword>
<evidence type="ECO:0000313" key="12">
    <source>
        <dbReference type="EMBL" id="PFH54457.1"/>
    </source>
</evidence>
<feature type="compositionally biased region" description="Low complexity" evidence="10">
    <location>
        <begin position="95"/>
        <end position="107"/>
    </location>
</feature>
<evidence type="ECO:0000256" key="4">
    <source>
        <dbReference type="ARBA" id="ARBA00022679"/>
    </source>
</evidence>
<feature type="compositionally biased region" description="Basic residues" evidence="10">
    <location>
        <begin position="1"/>
        <end position="17"/>
    </location>
</feature>
<feature type="compositionally biased region" description="Basic and acidic residues" evidence="10">
    <location>
        <begin position="685"/>
        <end position="699"/>
    </location>
</feature>
<keyword evidence="5 11" id="KW-0812">Transmembrane</keyword>
<sequence length="727" mass="83497">MTFTTNRHRHNHPLSLHRHQDHDAYDASDSTDTESTHSNRPRPRLSISSHNSLSPVVHSSPRSFSPQAHPSLPSAPSTANSTPSPSRPGSPYPPYFSSHPSSSCTSDTDSETDASYFRLSTRRDSWWREDRRPWWALSRRRRRSHWRLVRSLKRWSKRLIRHPFIPGQPITIVLTLILLSAFAIFLTLLLIHILNPDKEPLPWRAYCAAPKLVSYTALTNANATLGSVYPPFNSSQLDELPPAGVLVGVFSTDSAFERRMLIRTTWASHQRSREGAGDGDRGMGTSRTVVRFILGQPRKNWERRIKLEMETYNDIIILPVAENMNGGKTYTYFSWAAIDAWVPPVYNLNNHTSTLQITRFSYSNDTASPPRLAPHDPVQAWQDFHNKHARSWVRPDYVVKVDEDSFVMLAELEARLRFELYNKPTPSDGAQKSVFSRVRASLSQDKPSEVQSQSSESDPLIYWGYFVTNRLHQFMAGELYALSWSLVDWVAREPTLKSHTKGAEDKQTAKWMRHHPRASDIRWTSERCWIYDHPRSGTVYSHGFLFPSEVTRIKRELRPQLERDYIDQPVFASPGSSSTPIPPSWAHSSVSTFRVRYAPPVPDLSPEHSVEALIEGSDMSMLREGRPMTSEYAWTHREGRHTRYEGARVGGTIVVHFIKKHMWFLETAMALLEGKEMSEFEKFRLREGERKEQEHEHRQPPVSGSAAATQYTMRGAQRGFSQVRHRR</sequence>
<dbReference type="PANTHER" id="PTHR11214:SF333">
    <property type="entry name" value="GLYCOSYLTRANSFERASE FAMILY 31 PROTEIN"/>
    <property type="match status" value="1"/>
</dbReference>
<keyword evidence="4 12" id="KW-0808">Transferase</keyword>
<feature type="region of interest" description="Disordered" evidence="10">
    <location>
        <begin position="1"/>
        <end position="111"/>
    </location>
</feature>
<dbReference type="EMBL" id="KZ301969">
    <property type="protein sequence ID" value="PFH54457.1"/>
    <property type="molecule type" value="Genomic_DNA"/>
</dbReference>
<evidence type="ECO:0000256" key="5">
    <source>
        <dbReference type="ARBA" id="ARBA00022692"/>
    </source>
</evidence>
<feature type="compositionally biased region" description="Pro residues" evidence="10">
    <location>
        <begin position="85"/>
        <end position="94"/>
    </location>
</feature>